<accession>A0ABY8ECR2</accession>
<dbReference type="Gene3D" id="1.10.10.10">
    <property type="entry name" value="Winged helix-like DNA-binding domain superfamily/Winged helix DNA-binding domain"/>
    <property type="match status" value="1"/>
</dbReference>
<dbReference type="PANTHER" id="PTHR48111:SF31">
    <property type="entry name" value="TRANSCRIPTIONAL REGULATORY PROTEIN YXDJ"/>
    <property type="match status" value="1"/>
</dbReference>
<evidence type="ECO:0000256" key="2">
    <source>
        <dbReference type="ARBA" id="ARBA00023015"/>
    </source>
</evidence>
<evidence type="ECO:0000256" key="3">
    <source>
        <dbReference type="ARBA" id="ARBA00023125"/>
    </source>
</evidence>
<evidence type="ECO:0000313" key="11">
    <source>
        <dbReference type="Proteomes" id="UP001222800"/>
    </source>
</evidence>
<feature type="DNA-binding region" description="OmpR/PhoB-type" evidence="7">
    <location>
        <begin position="130"/>
        <end position="228"/>
    </location>
</feature>
<dbReference type="PANTHER" id="PTHR48111">
    <property type="entry name" value="REGULATOR OF RPOS"/>
    <property type="match status" value="1"/>
</dbReference>
<dbReference type="PROSITE" id="PS50110">
    <property type="entry name" value="RESPONSE_REGULATORY"/>
    <property type="match status" value="1"/>
</dbReference>
<feature type="domain" description="OmpR/PhoB-type" evidence="9">
    <location>
        <begin position="130"/>
        <end position="228"/>
    </location>
</feature>
<dbReference type="RefSeq" id="WP_277730563.1">
    <property type="nucleotide sequence ID" value="NZ_CP120733.1"/>
</dbReference>
<evidence type="ECO:0000256" key="5">
    <source>
        <dbReference type="ARBA" id="ARBA00024867"/>
    </source>
</evidence>
<dbReference type="Gene3D" id="6.10.250.690">
    <property type="match status" value="1"/>
</dbReference>
<feature type="modified residue" description="4-aspartylphosphate" evidence="6">
    <location>
        <position position="53"/>
    </location>
</feature>
<dbReference type="Gene3D" id="3.40.50.2300">
    <property type="match status" value="1"/>
</dbReference>
<dbReference type="Proteomes" id="UP001222800">
    <property type="component" value="Chromosome"/>
</dbReference>
<evidence type="ECO:0000256" key="6">
    <source>
        <dbReference type="PROSITE-ProRule" id="PRU00169"/>
    </source>
</evidence>
<dbReference type="SMART" id="SM00448">
    <property type="entry name" value="REC"/>
    <property type="match status" value="1"/>
</dbReference>
<dbReference type="InterPro" id="IPR036388">
    <property type="entry name" value="WH-like_DNA-bd_sf"/>
</dbReference>
<gene>
    <name evidence="10" type="ORF">P4S50_09600</name>
</gene>
<evidence type="ECO:0000259" key="8">
    <source>
        <dbReference type="PROSITE" id="PS50110"/>
    </source>
</evidence>
<dbReference type="Pfam" id="PF00486">
    <property type="entry name" value="Trans_reg_C"/>
    <property type="match status" value="1"/>
</dbReference>
<dbReference type="InterPro" id="IPR001867">
    <property type="entry name" value="OmpR/PhoB-type_DNA-bd"/>
</dbReference>
<evidence type="ECO:0000256" key="4">
    <source>
        <dbReference type="ARBA" id="ARBA00023163"/>
    </source>
</evidence>
<evidence type="ECO:0000313" key="10">
    <source>
        <dbReference type="EMBL" id="WFD08655.1"/>
    </source>
</evidence>
<dbReference type="PROSITE" id="PS51755">
    <property type="entry name" value="OMPR_PHOB"/>
    <property type="match status" value="1"/>
</dbReference>
<proteinExistence type="predicted"/>
<feature type="domain" description="Response regulatory" evidence="8">
    <location>
        <begin position="4"/>
        <end position="117"/>
    </location>
</feature>
<evidence type="ECO:0000256" key="7">
    <source>
        <dbReference type="PROSITE-ProRule" id="PRU01091"/>
    </source>
</evidence>
<dbReference type="InterPro" id="IPR039420">
    <property type="entry name" value="WalR-like"/>
</dbReference>
<dbReference type="SUPFAM" id="SSF46894">
    <property type="entry name" value="C-terminal effector domain of the bipartite response regulators"/>
    <property type="match status" value="1"/>
</dbReference>
<evidence type="ECO:0000256" key="1">
    <source>
        <dbReference type="ARBA" id="ARBA00018672"/>
    </source>
</evidence>
<keyword evidence="6" id="KW-0597">Phosphoprotein</keyword>
<keyword evidence="4" id="KW-0804">Transcription</keyword>
<protein>
    <recommendedName>
        <fullName evidence="1">Stage 0 sporulation protein A homolog</fullName>
    </recommendedName>
</protein>
<sequence>MKYRIMIIEDDISIAELLSSHIEKYGYESMIVDNFENVMLNYHEFQPHLVLIDINLPKYDGYVWCKEIRKISTCPIIFITAREGKMDQIMALENGADDYITKPFFYEIVIAKIKSHIRRCYGIYVTPIQERKIELNGLILYPERLEITFNKNKIILTKKEAILAEVFMKKYPNVVSREILLNKLWDDINFVEENTLNVNVTRLRKRLIELSIENAIEPVRGIGYRLNITWRNE</sequence>
<dbReference type="InterPro" id="IPR001789">
    <property type="entry name" value="Sig_transdc_resp-reg_receiver"/>
</dbReference>
<keyword evidence="2" id="KW-0805">Transcription regulation</keyword>
<comment type="function">
    <text evidence="5">May play the central regulatory role in sporulation. It may be an element of the effector pathway responsible for the activation of sporulation genes in response to nutritional stress. Spo0A may act in concert with spo0H (a sigma factor) to control the expression of some genes that are critical to the sporulation process.</text>
</comment>
<dbReference type="CDD" id="cd18159">
    <property type="entry name" value="REC_OmpR_NsrR-like"/>
    <property type="match status" value="1"/>
</dbReference>
<reference evidence="10 11" key="1">
    <citation type="submission" date="2023-03" db="EMBL/GenBank/DDBJ databases">
        <title>Complete genome sequence of Tepidibacter sp. SWIR-1, isolated from a deep-sea hydrothermal vent.</title>
        <authorList>
            <person name="Li X."/>
        </authorList>
    </citation>
    <scope>NUCLEOTIDE SEQUENCE [LARGE SCALE GENOMIC DNA]</scope>
    <source>
        <strain evidence="10 11">SWIR-1</strain>
    </source>
</reference>
<keyword evidence="11" id="KW-1185">Reference proteome</keyword>
<dbReference type="CDD" id="cd00383">
    <property type="entry name" value="trans_reg_C"/>
    <property type="match status" value="1"/>
</dbReference>
<dbReference type="SUPFAM" id="SSF52172">
    <property type="entry name" value="CheY-like"/>
    <property type="match status" value="1"/>
</dbReference>
<dbReference type="SMART" id="SM00862">
    <property type="entry name" value="Trans_reg_C"/>
    <property type="match status" value="1"/>
</dbReference>
<name>A0ABY8ECR2_9FIRM</name>
<dbReference type="EMBL" id="CP120733">
    <property type="protein sequence ID" value="WFD08655.1"/>
    <property type="molecule type" value="Genomic_DNA"/>
</dbReference>
<keyword evidence="3 7" id="KW-0238">DNA-binding</keyword>
<dbReference type="InterPro" id="IPR016032">
    <property type="entry name" value="Sig_transdc_resp-reg_C-effctor"/>
</dbReference>
<dbReference type="InterPro" id="IPR011006">
    <property type="entry name" value="CheY-like_superfamily"/>
</dbReference>
<evidence type="ECO:0000259" key="9">
    <source>
        <dbReference type="PROSITE" id="PS51755"/>
    </source>
</evidence>
<dbReference type="Pfam" id="PF00072">
    <property type="entry name" value="Response_reg"/>
    <property type="match status" value="1"/>
</dbReference>
<organism evidence="10 11">
    <name type="scientific">Tepidibacter hydrothermalis</name>
    <dbReference type="NCBI Taxonomy" id="3036126"/>
    <lineage>
        <taxon>Bacteria</taxon>
        <taxon>Bacillati</taxon>
        <taxon>Bacillota</taxon>
        <taxon>Clostridia</taxon>
        <taxon>Peptostreptococcales</taxon>
        <taxon>Peptostreptococcaceae</taxon>
        <taxon>Tepidibacter</taxon>
    </lineage>
</organism>